<gene>
    <name evidence="3" type="ORF">L8V00_05415</name>
</gene>
<dbReference type="EMBL" id="JAKMUT010000004">
    <property type="protein sequence ID" value="MCZ9289649.1"/>
    <property type="molecule type" value="Genomic_DNA"/>
</dbReference>
<evidence type="ECO:0000256" key="1">
    <source>
        <dbReference type="SAM" id="MobiDB-lite"/>
    </source>
</evidence>
<dbReference type="Proteomes" id="UP001146469">
    <property type="component" value="Unassembled WGS sequence"/>
</dbReference>
<organism evidence="3 4">
    <name type="scientific">Corynebacterium evansiae</name>
    <dbReference type="NCBI Taxonomy" id="2913499"/>
    <lineage>
        <taxon>Bacteria</taxon>
        <taxon>Bacillati</taxon>
        <taxon>Actinomycetota</taxon>
        <taxon>Actinomycetes</taxon>
        <taxon>Mycobacteriales</taxon>
        <taxon>Corynebacteriaceae</taxon>
        <taxon>Corynebacterium</taxon>
    </lineage>
</organism>
<feature type="compositionally biased region" description="Polar residues" evidence="1">
    <location>
        <begin position="331"/>
        <end position="340"/>
    </location>
</feature>
<accession>A0A9X3LLM1</accession>
<dbReference type="RefSeq" id="WP_269944436.1">
    <property type="nucleotide sequence ID" value="NZ_JAKMUT010000004.1"/>
</dbReference>
<evidence type="ECO:0000256" key="2">
    <source>
        <dbReference type="SAM" id="SignalP"/>
    </source>
</evidence>
<proteinExistence type="predicted"/>
<evidence type="ECO:0000313" key="3">
    <source>
        <dbReference type="EMBL" id="MCZ9289649.1"/>
    </source>
</evidence>
<dbReference type="SUPFAM" id="SSF53474">
    <property type="entry name" value="alpha/beta-Hydrolases"/>
    <property type="match status" value="1"/>
</dbReference>
<comment type="caution">
    <text evidence="3">The sequence shown here is derived from an EMBL/GenBank/DDBJ whole genome shotgun (WGS) entry which is preliminary data.</text>
</comment>
<keyword evidence="4" id="KW-1185">Reference proteome</keyword>
<feature type="chain" id="PRO_5040737404" evidence="2">
    <location>
        <begin position="39"/>
        <end position="340"/>
    </location>
</feature>
<feature type="region of interest" description="Disordered" evidence="1">
    <location>
        <begin position="315"/>
        <end position="340"/>
    </location>
</feature>
<protein>
    <submittedName>
        <fullName evidence="3">Alpha/beta fold hydrolase</fullName>
    </submittedName>
</protein>
<reference evidence="3" key="1">
    <citation type="submission" date="2022-02" db="EMBL/GenBank/DDBJ databases">
        <title>Corynebacterium sp. from urogenital microbiome.</title>
        <authorList>
            <person name="Cappelli E.A."/>
            <person name="Ribeiro T.G."/>
            <person name="Peixe L."/>
        </authorList>
    </citation>
    <scope>NUCLEOTIDE SEQUENCE</scope>
    <source>
        <strain evidence="3">C8Ua_174</strain>
    </source>
</reference>
<dbReference type="PANTHER" id="PTHR32015">
    <property type="entry name" value="FASTING INDUCED LIPASE"/>
    <property type="match status" value="1"/>
</dbReference>
<keyword evidence="2" id="KW-0732">Signal</keyword>
<dbReference type="Pfam" id="PF01674">
    <property type="entry name" value="Lipase_2"/>
    <property type="match status" value="1"/>
</dbReference>
<feature type="signal peptide" evidence="2">
    <location>
        <begin position="1"/>
        <end position="38"/>
    </location>
</feature>
<evidence type="ECO:0000313" key="4">
    <source>
        <dbReference type="Proteomes" id="UP001146469"/>
    </source>
</evidence>
<dbReference type="InterPro" id="IPR006311">
    <property type="entry name" value="TAT_signal"/>
</dbReference>
<dbReference type="InterPro" id="IPR029058">
    <property type="entry name" value="AB_hydrolase_fold"/>
</dbReference>
<dbReference type="GO" id="GO:0016298">
    <property type="term" value="F:lipase activity"/>
    <property type="evidence" value="ECO:0007669"/>
    <property type="project" value="TreeGrafter"/>
</dbReference>
<dbReference type="Gene3D" id="3.40.50.1820">
    <property type="entry name" value="alpha/beta hydrolase"/>
    <property type="match status" value="1"/>
</dbReference>
<keyword evidence="3" id="KW-0378">Hydrolase</keyword>
<name>A0A9X3LLM1_9CORY</name>
<dbReference type="GO" id="GO:0016042">
    <property type="term" value="P:lipid catabolic process"/>
    <property type="evidence" value="ECO:0007669"/>
    <property type="project" value="InterPro"/>
</dbReference>
<dbReference type="PANTHER" id="PTHR32015:SF1">
    <property type="entry name" value="LIPASE"/>
    <property type="match status" value="1"/>
</dbReference>
<dbReference type="PROSITE" id="PS51318">
    <property type="entry name" value="TAT"/>
    <property type="match status" value="1"/>
</dbReference>
<sequence length="340" mass="35114">MKANSLARGRVRRSILAGAAALSVSLSALSSLTPSALAADADASSAIPDAAVPAGLEGKHVAKAPVNNPTCVPSPEHPNPVVFIHGTSDNSTRWQKAANALSKEGFCTWAFNYGKPNDGKPNLLGHYAMTDIDDSAKEIASTVDYILSVTGAEKVDLVGHSQGGLHLKKYIAENGGGDKVGRAVGLAATYHGTTLAGMDRMLRPIVERNPKLAESAAGKAGVQQLVGSELIDRLNQLPDTDKRVQYTNLYSSADTTATPNTTSMLESIDGADVANVEVGAACKLTIPPGHAAMPKHDPTIGLILWGLTRKAADHTPTAEHCSNPARGSAGGSASRTTAGS</sequence>
<dbReference type="AlphaFoldDB" id="A0A9X3LLM1"/>
<dbReference type="InterPro" id="IPR002918">
    <property type="entry name" value="Lipase_EstA/Esterase_EstB"/>
</dbReference>